<evidence type="ECO:0000259" key="7">
    <source>
        <dbReference type="Pfam" id="PF00892"/>
    </source>
</evidence>
<evidence type="ECO:0000256" key="3">
    <source>
        <dbReference type="ARBA" id="ARBA00022692"/>
    </source>
</evidence>
<evidence type="ECO:0000256" key="6">
    <source>
        <dbReference type="SAM" id="Phobius"/>
    </source>
</evidence>
<feature type="transmembrane region" description="Helical" evidence="6">
    <location>
        <begin position="12"/>
        <end position="32"/>
    </location>
</feature>
<evidence type="ECO:0000256" key="4">
    <source>
        <dbReference type="ARBA" id="ARBA00022989"/>
    </source>
</evidence>
<dbReference type="InterPro" id="IPR037185">
    <property type="entry name" value="EmrE-like"/>
</dbReference>
<dbReference type="AlphaFoldDB" id="A0A974NEQ2"/>
<gene>
    <name evidence="8" type="ORF">JHT90_13445</name>
</gene>
<feature type="transmembrane region" description="Helical" evidence="6">
    <location>
        <begin position="265"/>
        <end position="282"/>
    </location>
</feature>
<feature type="transmembrane region" description="Helical" evidence="6">
    <location>
        <begin position="210"/>
        <end position="229"/>
    </location>
</feature>
<dbReference type="PANTHER" id="PTHR32322">
    <property type="entry name" value="INNER MEMBRANE TRANSPORTER"/>
    <property type="match status" value="1"/>
</dbReference>
<evidence type="ECO:0000256" key="1">
    <source>
        <dbReference type="ARBA" id="ARBA00004141"/>
    </source>
</evidence>
<keyword evidence="4 6" id="KW-1133">Transmembrane helix</keyword>
<dbReference type="InterPro" id="IPR050638">
    <property type="entry name" value="AA-Vitamin_Transporters"/>
</dbReference>
<feature type="transmembrane region" description="Helical" evidence="6">
    <location>
        <begin position="150"/>
        <end position="169"/>
    </location>
</feature>
<dbReference type="Pfam" id="PF00892">
    <property type="entry name" value="EamA"/>
    <property type="match status" value="2"/>
</dbReference>
<keyword evidence="9" id="KW-1185">Reference proteome</keyword>
<protein>
    <submittedName>
        <fullName evidence="8">DMT family transporter</fullName>
    </submittedName>
</protein>
<feature type="domain" description="EamA" evidence="7">
    <location>
        <begin position="16"/>
        <end position="139"/>
    </location>
</feature>
<accession>A0A974NEQ2</accession>
<dbReference type="RefSeq" id="WP_201091890.1">
    <property type="nucleotide sequence ID" value="NZ_CP067393.1"/>
</dbReference>
<evidence type="ECO:0000313" key="9">
    <source>
        <dbReference type="Proteomes" id="UP000595278"/>
    </source>
</evidence>
<keyword evidence="5 6" id="KW-0472">Membrane</keyword>
<dbReference type="InterPro" id="IPR000620">
    <property type="entry name" value="EamA_dom"/>
</dbReference>
<evidence type="ECO:0000256" key="2">
    <source>
        <dbReference type="ARBA" id="ARBA00007362"/>
    </source>
</evidence>
<comment type="subcellular location">
    <subcellularLocation>
        <location evidence="1">Membrane</location>
        <topology evidence="1">Multi-pass membrane protein</topology>
    </subcellularLocation>
</comment>
<organism evidence="8 9">
    <name type="scientific">Entomomonas asaccharolytica</name>
    <dbReference type="NCBI Taxonomy" id="2785331"/>
    <lineage>
        <taxon>Bacteria</taxon>
        <taxon>Pseudomonadati</taxon>
        <taxon>Pseudomonadota</taxon>
        <taxon>Gammaproteobacteria</taxon>
        <taxon>Pseudomonadales</taxon>
        <taxon>Pseudomonadaceae</taxon>
        <taxon>Entomomonas</taxon>
    </lineage>
</organism>
<keyword evidence="3 6" id="KW-0812">Transmembrane</keyword>
<dbReference type="Proteomes" id="UP000595278">
    <property type="component" value="Chromosome"/>
</dbReference>
<dbReference type="KEGG" id="eaz:JHT90_13445"/>
<feature type="transmembrane region" description="Helical" evidence="6">
    <location>
        <begin position="38"/>
        <end position="59"/>
    </location>
</feature>
<evidence type="ECO:0000256" key="5">
    <source>
        <dbReference type="ARBA" id="ARBA00023136"/>
    </source>
</evidence>
<dbReference type="EMBL" id="CP067393">
    <property type="protein sequence ID" value="QQP85365.1"/>
    <property type="molecule type" value="Genomic_DNA"/>
</dbReference>
<feature type="transmembrane region" description="Helical" evidence="6">
    <location>
        <begin position="236"/>
        <end position="259"/>
    </location>
</feature>
<name>A0A974NEQ2_9GAMM</name>
<dbReference type="SUPFAM" id="SSF103481">
    <property type="entry name" value="Multidrug resistance efflux transporter EmrE"/>
    <property type="match status" value="2"/>
</dbReference>
<reference evidence="8 9" key="1">
    <citation type="submission" date="2021-01" db="EMBL/GenBank/DDBJ databases">
        <title>Entomomonas sp. F2A isolated from a house cricket (Acheta domesticus).</title>
        <authorList>
            <person name="Spergser J."/>
            <person name="Busse H.-J."/>
        </authorList>
    </citation>
    <scope>NUCLEOTIDE SEQUENCE [LARGE SCALE GENOMIC DNA]</scope>
    <source>
        <strain evidence="8 9">F2A</strain>
    </source>
</reference>
<evidence type="ECO:0000313" key="8">
    <source>
        <dbReference type="EMBL" id="QQP85365.1"/>
    </source>
</evidence>
<proteinExistence type="inferred from homology"/>
<sequence>MSSDKALYQYYASTSLFVLIWGSGAIFSRWGLDHASAFAFLSLRFVLALIALLLFAIVYKRHFLPQAGTALKVTFTGVFIIGGYSICYFLALENNITPGVLATLLGVQPIITLLIIERRFSFVRLAGLILSLTGLVLVVLQSILITQLSFIGIVFTLTALFCACIGAILQKGIKQAPSEILPLQYAVSLMLCLIFVPFKPFHIEWSVSFIIPLLWLGIIISVIAQLIFYQLIQQGNLVNVTSLFYLVPVVTVILDYLFLGNLLPLLSLLGMITILLGLVLVFHSTKK</sequence>
<dbReference type="GO" id="GO:0016020">
    <property type="term" value="C:membrane"/>
    <property type="evidence" value="ECO:0007669"/>
    <property type="project" value="UniProtKB-SubCell"/>
</dbReference>
<feature type="domain" description="EamA" evidence="7">
    <location>
        <begin position="151"/>
        <end position="282"/>
    </location>
</feature>
<dbReference type="PANTHER" id="PTHR32322:SF2">
    <property type="entry name" value="EAMA DOMAIN-CONTAINING PROTEIN"/>
    <property type="match status" value="1"/>
</dbReference>
<feature type="transmembrane region" description="Helical" evidence="6">
    <location>
        <begin position="181"/>
        <end position="198"/>
    </location>
</feature>
<feature type="transmembrane region" description="Helical" evidence="6">
    <location>
        <begin position="71"/>
        <end position="91"/>
    </location>
</feature>
<comment type="similarity">
    <text evidence="2">Belongs to the EamA transporter family.</text>
</comment>
<feature type="transmembrane region" description="Helical" evidence="6">
    <location>
        <begin position="123"/>
        <end position="144"/>
    </location>
</feature>
<feature type="transmembrane region" description="Helical" evidence="6">
    <location>
        <begin position="97"/>
        <end position="116"/>
    </location>
</feature>